<dbReference type="SUPFAM" id="SSF53756">
    <property type="entry name" value="UDP-Glycosyltransferase/glycogen phosphorylase"/>
    <property type="match status" value="1"/>
</dbReference>
<dbReference type="InterPro" id="IPR000811">
    <property type="entry name" value="Glyco_trans_35"/>
</dbReference>
<dbReference type="GO" id="GO:0005737">
    <property type="term" value="C:cytoplasm"/>
    <property type="evidence" value="ECO:0007669"/>
    <property type="project" value="TreeGrafter"/>
</dbReference>
<dbReference type="PANTHER" id="PTHR11468">
    <property type="entry name" value="GLYCOGEN PHOSPHORYLASE"/>
    <property type="match status" value="1"/>
</dbReference>
<keyword evidence="5" id="KW-0119">Carbohydrate metabolism</keyword>
<evidence type="ECO:0000256" key="1">
    <source>
        <dbReference type="ARBA" id="ARBA00006047"/>
    </source>
</evidence>
<evidence type="ECO:0000313" key="7">
    <source>
        <dbReference type="Proteomes" id="UP000031443"/>
    </source>
</evidence>
<name>M7CB50_CHEMY</name>
<dbReference type="Pfam" id="PF00343">
    <property type="entry name" value="Phosphorylase"/>
    <property type="match status" value="1"/>
</dbReference>
<dbReference type="EC" id="2.4.1.1" evidence="5"/>
<comment type="catalytic activity">
    <reaction evidence="2">
        <text>[(1-&gt;4)-alpha-D-glucosyl](n) + phosphate = [(1-&gt;4)-alpha-D-glucosyl](n-1) + alpha-D-glucose 1-phosphate</text>
        <dbReference type="Rhea" id="RHEA:41732"/>
        <dbReference type="Rhea" id="RHEA-COMP:9584"/>
        <dbReference type="Rhea" id="RHEA-COMP:9586"/>
        <dbReference type="ChEBI" id="CHEBI:15444"/>
        <dbReference type="ChEBI" id="CHEBI:43474"/>
        <dbReference type="ChEBI" id="CHEBI:58601"/>
        <dbReference type="EC" id="2.4.1.1"/>
    </reaction>
    <physiologicalReaction direction="left-to-right" evidence="2">
        <dbReference type="Rhea" id="RHEA:41733"/>
    </physiologicalReaction>
</comment>
<comment type="subunit">
    <text evidence="4">Homodimer; enzymatically active. Interacts with PPP1R3B; recruits the phosphatase PP1 which dephosphorylates and inactivates PYGL/glycogen phosphorylase.</text>
</comment>
<dbReference type="PANTHER" id="PTHR11468:SF3">
    <property type="entry name" value="GLYCOGEN PHOSPHORYLASE, LIVER FORM"/>
    <property type="match status" value="1"/>
</dbReference>
<comment type="cofactor">
    <cofactor evidence="5">
        <name>pyridoxal 5'-phosphate</name>
        <dbReference type="ChEBI" id="CHEBI:597326"/>
    </cofactor>
</comment>
<keyword evidence="7" id="KW-1185">Reference proteome</keyword>
<proteinExistence type="inferred from homology"/>
<keyword evidence="5" id="KW-0663">Pyridoxal phosphate</keyword>
<dbReference type="EMBL" id="KB521028">
    <property type="protein sequence ID" value="EMP37897.1"/>
    <property type="molecule type" value="Genomic_DNA"/>
</dbReference>
<dbReference type="Proteomes" id="UP000031443">
    <property type="component" value="Unassembled WGS sequence"/>
</dbReference>
<dbReference type="Gene3D" id="3.40.50.2000">
    <property type="entry name" value="Glycogen Phosphorylase B"/>
    <property type="match status" value="1"/>
</dbReference>
<keyword evidence="5" id="KW-0808">Transferase</keyword>
<evidence type="ECO:0000256" key="3">
    <source>
        <dbReference type="ARBA" id="ARBA00037413"/>
    </source>
</evidence>
<dbReference type="STRING" id="8469.M7CB50"/>
<comment type="similarity">
    <text evidence="1 5">Belongs to the glycogen phosphorylase family.</text>
</comment>
<reference evidence="7" key="1">
    <citation type="journal article" date="2013" name="Nat. Genet.">
        <title>The draft genomes of soft-shell turtle and green sea turtle yield insights into the development and evolution of the turtle-specific body plan.</title>
        <authorList>
            <person name="Wang Z."/>
            <person name="Pascual-Anaya J."/>
            <person name="Zadissa A."/>
            <person name="Li W."/>
            <person name="Niimura Y."/>
            <person name="Huang Z."/>
            <person name="Li C."/>
            <person name="White S."/>
            <person name="Xiong Z."/>
            <person name="Fang D."/>
            <person name="Wang B."/>
            <person name="Ming Y."/>
            <person name="Chen Y."/>
            <person name="Zheng Y."/>
            <person name="Kuraku S."/>
            <person name="Pignatelli M."/>
            <person name="Herrero J."/>
            <person name="Beal K."/>
            <person name="Nozawa M."/>
            <person name="Li Q."/>
            <person name="Wang J."/>
            <person name="Zhang H."/>
            <person name="Yu L."/>
            <person name="Shigenobu S."/>
            <person name="Wang J."/>
            <person name="Liu J."/>
            <person name="Flicek P."/>
            <person name="Searle S."/>
            <person name="Wang J."/>
            <person name="Kuratani S."/>
            <person name="Yin Y."/>
            <person name="Aken B."/>
            <person name="Zhang G."/>
            <person name="Irie N."/>
        </authorList>
    </citation>
    <scope>NUCLEOTIDE SEQUENCE [LARGE SCALE GENOMIC DNA]</scope>
</reference>
<dbReference type="GO" id="GO:0030170">
    <property type="term" value="F:pyridoxal phosphate binding"/>
    <property type="evidence" value="ECO:0007669"/>
    <property type="project" value="TreeGrafter"/>
</dbReference>
<gene>
    <name evidence="6" type="ORF">UY3_04879</name>
</gene>
<dbReference type="GO" id="GO:0008184">
    <property type="term" value="F:glycogen phosphorylase activity"/>
    <property type="evidence" value="ECO:0007669"/>
    <property type="project" value="InterPro"/>
</dbReference>
<comment type="function">
    <text evidence="3 5">Allosteric enzyme that catalyzes the rate-limiting step in glycogen catabolism, the phosphorolytic cleavage of glycogen to produce glucose-1-phosphate, and plays a central role in maintaining cellular and organismal glucose homeostasis.</text>
</comment>
<evidence type="ECO:0000256" key="4">
    <source>
        <dbReference type="ARBA" id="ARBA00046783"/>
    </source>
</evidence>
<dbReference type="AlphaFoldDB" id="M7CB50"/>
<sequence>MSCPLTDQEKREQISILSIVGVENVAELKKGFNRHLHFTWSRTATWLPPATTTSPWRTPCATTWWADQVAIQLNDTHPILAIPDLMRVFVDIEKLPWTKAWDISKWTFAYTNHTVLPEALERWPVNLVESSLWNLDVSSLTPPPMSL</sequence>
<evidence type="ECO:0000256" key="5">
    <source>
        <dbReference type="RuleBase" id="RU000587"/>
    </source>
</evidence>
<evidence type="ECO:0000256" key="2">
    <source>
        <dbReference type="ARBA" id="ARBA00036074"/>
    </source>
</evidence>
<protein>
    <recommendedName>
        <fullName evidence="5">Alpha-1,4 glucan phosphorylase</fullName>
        <ecNumber evidence="5">2.4.1.1</ecNumber>
    </recommendedName>
</protein>
<dbReference type="GO" id="GO:0005980">
    <property type="term" value="P:glycogen catabolic process"/>
    <property type="evidence" value="ECO:0007669"/>
    <property type="project" value="TreeGrafter"/>
</dbReference>
<organism evidence="6 7">
    <name type="scientific">Chelonia mydas</name>
    <name type="common">Green sea-turtle</name>
    <name type="synonym">Chelonia agassizi</name>
    <dbReference type="NCBI Taxonomy" id="8469"/>
    <lineage>
        <taxon>Eukaryota</taxon>
        <taxon>Metazoa</taxon>
        <taxon>Chordata</taxon>
        <taxon>Craniata</taxon>
        <taxon>Vertebrata</taxon>
        <taxon>Euteleostomi</taxon>
        <taxon>Archelosauria</taxon>
        <taxon>Testudinata</taxon>
        <taxon>Testudines</taxon>
        <taxon>Cryptodira</taxon>
        <taxon>Durocryptodira</taxon>
        <taxon>Americhelydia</taxon>
        <taxon>Chelonioidea</taxon>
        <taxon>Cheloniidae</taxon>
        <taxon>Chelonia</taxon>
    </lineage>
</organism>
<accession>M7CB50</accession>
<keyword evidence="5" id="KW-0328">Glycosyltransferase</keyword>
<evidence type="ECO:0000313" key="6">
    <source>
        <dbReference type="EMBL" id="EMP37897.1"/>
    </source>
</evidence>